<dbReference type="GO" id="GO:0009360">
    <property type="term" value="C:DNA polymerase III complex"/>
    <property type="evidence" value="ECO:0007669"/>
    <property type="project" value="InterPro"/>
</dbReference>
<gene>
    <name evidence="10" type="ORF">S06H3_46027</name>
</gene>
<dbReference type="EMBL" id="BARV01028798">
    <property type="protein sequence ID" value="GAI37665.1"/>
    <property type="molecule type" value="Genomic_DNA"/>
</dbReference>
<evidence type="ECO:0000256" key="7">
    <source>
        <dbReference type="ARBA" id="ARBA00022932"/>
    </source>
</evidence>
<evidence type="ECO:0000259" key="9">
    <source>
        <dbReference type="Pfam" id="PF00712"/>
    </source>
</evidence>
<dbReference type="GO" id="GO:0004526">
    <property type="term" value="F:ribonuclease P activity"/>
    <property type="evidence" value="ECO:0007669"/>
    <property type="project" value="InterPro"/>
</dbReference>
<dbReference type="InterPro" id="IPR022634">
    <property type="entry name" value="DNA_polIII_beta_N"/>
</dbReference>
<dbReference type="InterPro" id="IPR020539">
    <property type="entry name" value="RNase_P_CS"/>
</dbReference>
<dbReference type="Pfam" id="PF00712">
    <property type="entry name" value="DNA_pol3_beta"/>
    <property type="match status" value="1"/>
</dbReference>
<dbReference type="GO" id="GO:0003887">
    <property type="term" value="F:DNA-directed DNA polymerase activity"/>
    <property type="evidence" value="ECO:0007669"/>
    <property type="project" value="UniProtKB-KW"/>
</dbReference>
<dbReference type="Gene3D" id="3.10.150.10">
    <property type="entry name" value="DNA Polymerase III, subunit A, domain 2"/>
    <property type="match status" value="1"/>
</dbReference>
<evidence type="ECO:0000313" key="10">
    <source>
        <dbReference type="EMBL" id="GAI37665.1"/>
    </source>
</evidence>
<dbReference type="PANTHER" id="PTHR30478">
    <property type="entry name" value="DNA POLYMERASE III SUBUNIT BETA"/>
    <property type="match status" value="1"/>
</dbReference>
<evidence type="ECO:0000256" key="1">
    <source>
        <dbReference type="ARBA" id="ARBA00004496"/>
    </source>
</evidence>
<dbReference type="InterPro" id="IPR046938">
    <property type="entry name" value="DNA_clamp_sf"/>
</dbReference>
<dbReference type="PROSITE" id="PS00648">
    <property type="entry name" value="RIBONUCLEASE_P"/>
    <property type="match status" value="1"/>
</dbReference>
<feature type="domain" description="DNA polymerase III beta sliding clamp N-terminal" evidence="9">
    <location>
        <begin position="39"/>
        <end position="122"/>
    </location>
</feature>
<dbReference type="GO" id="GO:0008033">
    <property type="term" value="P:tRNA processing"/>
    <property type="evidence" value="ECO:0007669"/>
    <property type="project" value="InterPro"/>
</dbReference>
<name>X1PF52_9ZZZZ</name>
<dbReference type="GO" id="GO:0005737">
    <property type="term" value="C:cytoplasm"/>
    <property type="evidence" value="ECO:0007669"/>
    <property type="project" value="UniProtKB-SubCell"/>
</dbReference>
<organism evidence="10">
    <name type="scientific">marine sediment metagenome</name>
    <dbReference type="NCBI Taxonomy" id="412755"/>
    <lineage>
        <taxon>unclassified sequences</taxon>
        <taxon>metagenomes</taxon>
        <taxon>ecological metagenomes</taxon>
    </lineage>
</organism>
<comment type="similarity">
    <text evidence="2">Belongs to the beta sliding clamp family.</text>
</comment>
<dbReference type="GO" id="GO:0003677">
    <property type="term" value="F:DNA binding"/>
    <property type="evidence" value="ECO:0007669"/>
    <property type="project" value="UniProtKB-KW"/>
</dbReference>
<dbReference type="GO" id="GO:0006271">
    <property type="term" value="P:DNA strand elongation involved in DNA replication"/>
    <property type="evidence" value="ECO:0007669"/>
    <property type="project" value="TreeGrafter"/>
</dbReference>
<evidence type="ECO:0000256" key="4">
    <source>
        <dbReference type="ARBA" id="ARBA00022679"/>
    </source>
</evidence>
<dbReference type="PANTHER" id="PTHR30478:SF0">
    <property type="entry name" value="BETA SLIDING CLAMP"/>
    <property type="match status" value="1"/>
</dbReference>
<keyword evidence="6" id="KW-0235">DNA replication</keyword>
<comment type="caution">
    <text evidence="10">The sequence shown here is derived from an EMBL/GenBank/DDBJ whole genome shotgun (WGS) entry which is preliminary data.</text>
</comment>
<keyword evidence="4" id="KW-0808">Transferase</keyword>
<keyword evidence="7" id="KW-0239">DNA-directed DNA polymerase</keyword>
<keyword evidence="3" id="KW-0963">Cytoplasm</keyword>
<evidence type="ECO:0000256" key="3">
    <source>
        <dbReference type="ARBA" id="ARBA00022490"/>
    </source>
</evidence>
<evidence type="ECO:0000256" key="8">
    <source>
        <dbReference type="ARBA" id="ARBA00023125"/>
    </source>
</evidence>
<evidence type="ECO:0000256" key="6">
    <source>
        <dbReference type="ARBA" id="ARBA00022705"/>
    </source>
</evidence>
<accession>X1PF52</accession>
<comment type="subcellular location">
    <subcellularLocation>
        <location evidence="1">Cytoplasm</location>
    </subcellularLocation>
</comment>
<dbReference type="SUPFAM" id="SSF55979">
    <property type="entry name" value="DNA clamp"/>
    <property type="match status" value="1"/>
</dbReference>
<dbReference type="AlphaFoldDB" id="X1PF52"/>
<keyword evidence="5" id="KW-0548">Nucleotidyltransferase</keyword>
<dbReference type="InterPro" id="IPR001001">
    <property type="entry name" value="DNA_polIII_beta"/>
</dbReference>
<evidence type="ECO:0000256" key="2">
    <source>
        <dbReference type="ARBA" id="ARBA00010752"/>
    </source>
</evidence>
<dbReference type="GO" id="GO:0000049">
    <property type="term" value="F:tRNA binding"/>
    <property type="evidence" value="ECO:0007669"/>
    <property type="project" value="InterPro"/>
</dbReference>
<feature type="non-terminal residue" evidence="10">
    <location>
        <position position="1"/>
    </location>
</feature>
<keyword evidence="8" id="KW-0238">DNA-binding</keyword>
<dbReference type="GO" id="GO:0008408">
    <property type="term" value="F:3'-5' exonuclease activity"/>
    <property type="evidence" value="ECO:0007669"/>
    <property type="project" value="InterPro"/>
</dbReference>
<reference evidence="10" key="1">
    <citation type="journal article" date="2014" name="Front. Microbiol.">
        <title>High frequency of phylogenetically diverse reductive dehalogenase-homologous genes in deep subseafloor sedimentary metagenomes.</title>
        <authorList>
            <person name="Kawai M."/>
            <person name="Futagami T."/>
            <person name="Toyoda A."/>
            <person name="Takaki Y."/>
            <person name="Nishi S."/>
            <person name="Hori S."/>
            <person name="Arai W."/>
            <person name="Tsubouchi T."/>
            <person name="Morono Y."/>
            <person name="Uchiyama I."/>
            <person name="Ito T."/>
            <person name="Fujiyama A."/>
            <person name="Inagaki F."/>
            <person name="Takami H."/>
        </authorList>
    </citation>
    <scope>NUCLEOTIDE SEQUENCE</scope>
    <source>
        <strain evidence="10">Expedition CK06-06</strain>
    </source>
</reference>
<sequence length="160" mass="18488">RIGKAVIRNRIKRWMREVFRLHQSRLKDRMEIILIARSSAKGEKMDMTATDLEVGIRCSVKVEVSEPGAITLPARTLSEVVRELPSEEINIKVDEKSRVQINSGQAIFNLMGLPKEDYPALPKFKTDGEFSIDRESLSEMIKKNLDLTYFLEKYLKKNMM</sequence>
<proteinExistence type="inferred from homology"/>
<evidence type="ECO:0000256" key="5">
    <source>
        <dbReference type="ARBA" id="ARBA00022695"/>
    </source>
</evidence>
<protein>
    <recommendedName>
        <fullName evidence="9">DNA polymerase III beta sliding clamp N-terminal domain-containing protein</fullName>
    </recommendedName>
</protein>